<sequence length="276" mass="29530">MATPKVIIVTGANRGIGLAICKRILTTQPSISPLKLFAASRAGVDLGLQSNHATRSVIYPKLDISDKKSVRDFAEEVSQYGSVDVLINNAGINLDNEYNYENAKKTMDVNYYAMIDMCQTFIPLLSTHGRIVNLSSVASSLHPYPESTRAKFRDPTNNLETLSDMADAFLASVKSSSEQSAGFGPPNRSYSVSKSLLNAATAVLARQTPGLVINACCPGWVATDMGVLVGAKPPKTPEQGASVPLNLAFGELGGVTGRYWANSSIRGKGEGEVQEW</sequence>
<organism evidence="5 6">
    <name type="scientific">Cryoendolithus antarcticus</name>
    <dbReference type="NCBI Taxonomy" id="1507870"/>
    <lineage>
        <taxon>Eukaryota</taxon>
        <taxon>Fungi</taxon>
        <taxon>Dikarya</taxon>
        <taxon>Ascomycota</taxon>
        <taxon>Pezizomycotina</taxon>
        <taxon>Dothideomycetes</taxon>
        <taxon>Dothideomycetidae</taxon>
        <taxon>Cladosporiales</taxon>
        <taxon>Cladosporiaceae</taxon>
        <taxon>Cryoendolithus</taxon>
    </lineage>
</organism>
<dbReference type="Proteomes" id="UP000192596">
    <property type="component" value="Unassembled WGS sequence"/>
</dbReference>
<keyword evidence="6" id="KW-1185">Reference proteome</keyword>
<name>A0A1V8THS7_9PEZI</name>
<dbReference type="InterPro" id="IPR002347">
    <property type="entry name" value="SDR_fam"/>
</dbReference>
<dbReference type="InterPro" id="IPR036291">
    <property type="entry name" value="NAD(P)-bd_dom_sf"/>
</dbReference>
<dbReference type="Gene3D" id="3.40.50.720">
    <property type="entry name" value="NAD(P)-binding Rossmann-like Domain"/>
    <property type="match status" value="1"/>
</dbReference>
<comment type="similarity">
    <text evidence="1 4">Belongs to the short-chain dehydrogenases/reductases (SDR) family.</text>
</comment>
<proteinExistence type="inferred from homology"/>
<evidence type="ECO:0008006" key="7">
    <source>
        <dbReference type="Google" id="ProtNLM"/>
    </source>
</evidence>
<keyword evidence="2" id="KW-0521">NADP</keyword>
<evidence type="ECO:0000313" key="5">
    <source>
        <dbReference type="EMBL" id="OQO10925.1"/>
    </source>
</evidence>
<dbReference type="PANTHER" id="PTHR43963">
    <property type="entry name" value="CARBONYL REDUCTASE 1-RELATED"/>
    <property type="match status" value="1"/>
</dbReference>
<dbReference type="OrthoDB" id="191139at2759"/>
<comment type="caution">
    <text evidence="5">The sequence shown here is derived from an EMBL/GenBank/DDBJ whole genome shotgun (WGS) entry which is preliminary data.</text>
</comment>
<dbReference type="InParanoid" id="A0A1V8THS7"/>
<accession>A0A1V8THS7</accession>
<evidence type="ECO:0000313" key="6">
    <source>
        <dbReference type="Proteomes" id="UP000192596"/>
    </source>
</evidence>
<evidence type="ECO:0000256" key="2">
    <source>
        <dbReference type="ARBA" id="ARBA00022857"/>
    </source>
</evidence>
<dbReference type="Pfam" id="PF00106">
    <property type="entry name" value="adh_short"/>
    <property type="match status" value="1"/>
</dbReference>
<evidence type="ECO:0000256" key="3">
    <source>
        <dbReference type="ARBA" id="ARBA00023002"/>
    </source>
</evidence>
<dbReference type="PRINTS" id="PR00080">
    <property type="entry name" value="SDRFAMILY"/>
</dbReference>
<dbReference type="PANTHER" id="PTHR43963:SF6">
    <property type="entry name" value="CHAIN DEHYDROGENASE FAMILY PROTEIN, PUTATIVE (AFU_ORTHOLOGUE AFUA_3G15350)-RELATED"/>
    <property type="match status" value="1"/>
</dbReference>
<dbReference type="SUPFAM" id="SSF51735">
    <property type="entry name" value="NAD(P)-binding Rossmann-fold domains"/>
    <property type="match status" value="1"/>
</dbReference>
<dbReference type="STRING" id="1507870.A0A1V8THS7"/>
<dbReference type="AlphaFoldDB" id="A0A1V8THS7"/>
<protein>
    <recommendedName>
        <fullName evidence="7">NAD(P)-binding protein</fullName>
    </recommendedName>
</protein>
<dbReference type="GO" id="GO:0016491">
    <property type="term" value="F:oxidoreductase activity"/>
    <property type="evidence" value="ECO:0007669"/>
    <property type="project" value="UniProtKB-KW"/>
</dbReference>
<keyword evidence="3" id="KW-0560">Oxidoreductase</keyword>
<evidence type="ECO:0000256" key="4">
    <source>
        <dbReference type="RuleBase" id="RU000363"/>
    </source>
</evidence>
<reference evidence="6" key="1">
    <citation type="submission" date="2017-03" db="EMBL/GenBank/DDBJ databases">
        <title>Genomes of endolithic fungi from Antarctica.</title>
        <authorList>
            <person name="Coleine C."/>
            <person name="Masonjones S."/>
            <person name="Stajich J.E."/>
        </authorList>
    </citation>
    <scope>NUCLEOTIDE SEQUENCE [LARGE SCALE GENOMIC DNA]</scope>
    <source>
        <strain evidence="6">CCFEE 5527</strain>
    </source>
</reference>
<evidence type="ECO:0000256" key="1">
    <source>
        <dbReference type="ARBA" id="ARBA00006484"/>
    </source>
</evidence>
<gene>
    <name evidence="5" type="ORF">B0A48_05180</name>
</gene>
<dbReference type="PRINTS" id="PR00081">
    <property type="entry name" value="GDHRDH"/>
</dbReference>
<dbReference type="EMBL" id="NAJO01000007">
    <property type="protein sequence ID" value="OQO10925.1"/>
    <property type="molecule type" value="Genomic_DNA"/>
</dbReference>